<feature type="transmembrane region" description="Helical" evidence="1">
    <location>
        <begin position="299"/>
        <end position="321"/>
    </location>
</feature>
<dbReference type="GO" id="GO:0005319">
    <property type="term" value="F:lipid transporter activity"/>
    <property type="evidence" value="ECO:0007669"/>
    <property type="project" value="TreeGrafter"/>
</dbReference>
<dbReference type="GO" id="GO:0140359">
    <property type="term" value="F:ABC-type transporter activity"/>
    <property type="evidence" value="ECO:0007669"/>
    <property type="project" value="InterPro"/>
</dbReference>
<feature type="transmembrane region" description="Helical" evidence="1">
    <location>
        <begin position="221"/>
        <end position="238"/>
    </location>
</feature>
<protein>
    <recommendedName>
        <fullName evidence="2">ABC transporter domain-containing protein</fullName>
    </recommendedName>
</protein>
<feature type="domain" description="ABC transporter" evidence="2">
    <location>
        <begin position="470"/>
        <end position="706"/>
    </location>
</feature>
<feature type="transmembrane region" description="Helical" evidence="1">
    <location>
        <begin position="1083"/>
        <end position="1108"/>
    </location>
</feature>
<feature type="transmembrane region" description="Helical" evidence="1">
    <location>
        <begin position="1172"/>
        <end position="1190"/>
    </location>
</feature>
<dbReference type="SUPFAM" id="SSF52540">
    <property type="entry name" value="P-loop containing nucleoside triphosphate hydrolases"/>
    <property type="match status" value="2"/>
</dbReference>
<name>A0AAV1J7A3_9NEOP</name>
<evidence type="ECO:0000313" key="4">
    <source>
        <dbReference type="Proteomes" id="UP001497472"/>
    </source>
</evidence>
<evidence type="ECO:0000259" key="2">
    <source>
        <dbReference type="PROSITE" id="PS50893"/>
    </source>
</evidence>
<feature type="transmembrane region" description="Helical" evidence="1">
    <location>
        <begin position="33"/>
        <end position="54"/>
    </location>
</feature>
<proteinExistence type="predicted"/>
<feature type="transmembrane region" description="Helical" evidence="1">
    <location>
        <begin position="357"/>
        <end position="376"/>
    </location>
</feature>
<feature type="transmembrane region" description="Helical" evidence="1">
    <location>
        <begin position="1114"/>
        <end position="1135"/>
    </location>
</feature>
<dbReference type="Pfam" id="PF00005">
    <property type="entry name" value="ABC_tran"/>
    <property type="match status" value="1"/>
</dbReference>
<keyword evidence="1" id="KW-0812">Transmembrane</keyword>
<dbReference type="GO" id="GO:0016020">
    <property type="term" value="C:membrane"/>
    <property type="evidence" value="ECO:0007669"/>
    <property type="project" value="InterPro"/>
</dbReference>
<feature type="transmembrane region" description="Helical" evidence="1">
    <location>
        <begin position="267"/>
        <end position="292"/>
    </location>
</feature>
<feature type="transmembrane region" description="Helical" evidence="1">
    <location>
        <begin position="327"/>
        <end position="348"/>
    </location>
</feature>
<dbReference type="GO" id="GO:0016887">
    <property type="term" value="F:ATP hydrolysis activity"/>
    <property type="evidence" value="ECO:0007669"/>
    <property type="project" value="InterPro"/>
</dbReference>
<sequence>MTVEEAKKPIRNRFQRQVTTLFWKSYIQRQRRWRILVIETLFAVFLFSFATYIAKPVFMTPLQAIPERPLTSTDIIASLKTDNILGYAPNTPPFIGVMARAANRLKIKTISAATEDDLNNMLYNRSQGTPIDNPIIWVIWKQEDKNIWRYSIRSTERARYATRSENVVSHNPHLRSGFLAVQLAVNEAILEYVSPITPQYELSLVSMPVSPLMQQARVRKAISGILLCFTLALLPPVLEMESLVVKESQNRLKRALRLRNVDYSAIYLGWIVYGYLTVLPACIVASATLLLIFRWIHMLYSFIMLLTYVSVMIMMALIMSMFQYKPWVATVWTTLFTLMQTFVAELIIHHQIDSKNAVLTFFLHLIIPPLGLEHGFNEFALLQTGQDGRWESHSVMFTILSWLFMISVYFSVLMLMQRTIKQTAIGGEVSWKSILFKKAEDANKLHQIENPTGKERDNLQEVDELVAKAISMRNVSKSVMNRPVVTNVTLDIYRGEFTMMYAERIQTKMMTAIEDLLIGLTSPDTGTISILGEEMKPGVNPMSMLTMMGYCHRSEVLIDELTVEENLTFFISLCLWNESSQFISEYGHLRSKDLMKECHLEEVKQEYVQNLDDFYRAQLCWAIAMLLEPRIIIIPNFTGKPNYISVIKDKIMQYRSYITLIKVSYSSVYLEYADRVFIFDKKTLVFGGTPAYMFFKYGRDYRIRITFRNNRYTNEKDELLEKAAEAGAKIRAHLGTLLILKVPTHPTANVAKLVQILSNDSSKFGIVSMNISIPDSEEVCNRAIFESRAALHGTPEAHEVSRTALAHLGTTNEWRPSRAPYSLDNIIHLSYIGQKFISFYNQNRVVLIFTVISAFVAGVFIGLSLSQVLIDIEHDRVAKQILHGEILTVEALEQKTTLVLRTDNSTQAQSIANAYVLSETNATEKEIENMKYTALSDVESITEYLVTRAIDSPQHYVYMYAYGLDVKAVGDKVVMQVLYSPIHYDHGASARSLARAYMALLRHYSNSLDATIQVTDDPLALDLTPWMAYAESPPIFTQFLLILTISHMILIPSKESGFIRHTQCYTINFSPLRYWFSMFICDLFFYWMLVAVMSGALATIMILVAPYYFGIADFVVISIMLAVYGIGCIPQAYLFSLGPYAALNSMIFIMFNIVFGETTVLAKLFYGNALNYAINFLSFSPQFNMAYAFIKIKKIFLYNSECNIFKRKNLCSSKTLHKCCPKCGVLQKCFSKEYYLYSSPGVRMEIFAMFSIAIIFTSILLIWEYKYLHRCFHFIFKFIYFDQKVSDDDSEGVRQEKADVLNKRKELTSKTRMKGDTFGEYLLASNISKKVAGIYVIRHVHFGLGKGEALALSGLLKHGRLKLCELIAGYTLPSEGRLWSMSKWSLNRNPYMYSRRISLCCQHDPLPNWMTVYDALALIAVLRGFPKSRVKEEVNDYIDALELHNYAKTIIQYLDPNEQSRLRFLAAVVGAPPVVLLDECTAYQKYSVRRAMYSVIHNLRKRGHAVFISSSNVESHMPVTNRLAILYDGRIYDIDYVDNLVARYSDSGYTVVVHLKDEVNVSRMFSNYFKDFMINDSNEVLVNVQIQDTDLDWAKIFERMERLQADNSNVYSYVISAVPIDYVYNRILSREVDSKD</sequence>
<evidence type="ECO:0000313" key="3">
    <source>
        <dbReference type="EMBL" id="CAK1544413.1"/>
    </source>
</evidence>
<gene>
    <name evidence="3" type="ORF">LNINA_LOCUS4164</name>
</gene>
<dbReference type="EMBL" id="CAVLEF010000005">
    <property type="protein sequence ID" value="CAK1544413.1"/>
    <property type="molecule type" value="Genomic_DNA"/>
</dbReference>
<keyword evidence="1" id="KW-0472">Membrane</keyword>
<dbReference type="InterPro" id="IPR003439">
    <property type="entry name" value="ABC_transporter-like_ATP-bd"/>
</dbReference>
<feature type="domain" description="ABC transporter" evidence="2">
    <location>
        <begin position="1322"/>
        <end position="1553"/>
    </location>
</feature>
<dbReference type="GO" id="GO:0005524">
    <property type="term" value="F:ATP binding"/>
    <property type="evidence" value="ECO:0007669"/>
    <property type="project" value="InterPro"/>
</dbReference>
<dbReference type="PROSITE" id="PS50893">
    <property type="entry name" value="ABC_TRANSPORTER_2"/>
    <property type="match status" value="2"/>
</dbReference>
<keyword evidence="1" id="KW-1133">Transmembrane helix</keyword>
<dbReference type="PANTHER" id="PTHR19229:SF250">
    <property type="entry name" value="ABC TRANSPORTER DOMAIN-CONTAINING PROTEIN-RELATED"/>
    <property type="match status" value="1"/>
</dbReference>
<dbReference type="InterPro" id="IPR027417">
    <property type="entry name" value="P-loop_NTPase"/>
</dbReference>
<dbReference type="Gene3D" id="3.40.50.300">
    <property type="entry name" value="P-loop containing nucleotide triphosphate hydrolases"/>
    <property type="match status" value="2"/>
</dbReference>
<reference evidence="3 4" key="1">
    <citation type="submission" date="2023-11" db="EMBL/GenBank/DDBJ databases">
        <authorList>
            <person name="Okamura Y."/>
        </authorList>
    </citation>
    <scope>NUCLEOTIDE SEQUENCE [LARGE SCALE GENOMIC DNA]</scope>
</reference>
<dbReference type="InterPro" id="IPR026082">
    <property type="entry name" value="ABCA"/>
</dbReference>
<feature type="transmembrane region" description="Helical" evidence="1">
    <location>
        <begin position="845"/>
        <end position="870"/>
    </location>
</feature>
<organism evidence="3 4">
    <name type="scientific">Leptosia nina</name>
    <dbReference type="NCBI Taxonomy" id="320188"/>
    <lineage>
        <taxon>Eukaryota</taxon>
        <taxon>Metazoa</taxon>
        <taxon>Ecdysozoa</taxon>
        <taxon>Arthropoda</taxon>
        <taxon>Hexapoda</taxon>
        <taxon>Insecta</taxon>
        <taxon>Pterygota</taxon>
        <taxon>Neoptera</taxon>
        <taxon>Endopterygota</taxon>
        <taxon>Lepidoptera</taxon>
        <taxon>Glossata</taxon>
        <taxon>Ditrysia</taxon>
        <taxon>Papilionoidea</taxon>
        <taxon>Pieridae</taxon>
        <taxon>Pierinae</taxon>
        <taxon>Leptosia</taxon>
    </lineage>
</organism>
<keyword evidence="4" id="KW-1185">Reference proteome</keyword>
<dbReference type="Proteomes" id="UP001497472">
    <property type="component" value="Unassembled WGS sequence"/>
</dbReference>
<comment type="caution">
    <text evidence="3">The sequence shown here is derived from an EMBL/GenBank/DDBJ whole genome shotgun (WGS) entry which is preliminary data.</text>
</comment>
<feature type="transmembrane region" description="Helical" evidence="1">
    <location>
        <begin position="1246"/>
        <end position="1263"/>
    </location>
</feature>
<accession>A0AAV1J7A3</accession>
<evidence type="ECO:0000256" key="1">
    <source>
        <dbReference type="SAM" id="Phobius"/>
    </source>
</evidence>
<dbReference type="PANTHER" id="PTHR19229">
    <property type="entry name" value="ATP-BINDING CASSETTE TRANSPORTER SUBFAMILY A ABCA"/>
    <property type="match status" value="1"/>
</dbReference>
<feature type="transmembrane region" description="Helical" evidence="1">
    <location>
        <begin position="396"/>
        <end position="416"/>
    </location>
</feature>